<organism evidence="2 3">
    <name type="scientific">Sphingomonas canadensis</name>
    <dbReference type="NCBI Taxonomy" id="1219257"/>
    <lineage>
        <taxon>Bacteria</taxon>
        <taxon>Pseudomonadati</taxon>
        <taxon>Pseudomonadota</taxon>
        <taxon>Alphaproteobacteria</taxon>
        <taxon>Sphingomonadales</taxon>
        <taxon>Sphingomonadaceae</taxon>
        <taxon>Sphingomonas</taxon>
    </lineage>
</organism>
<feature type="domain" description="TniQ" evidence="1">
    <location>
        <begin position="35"/>
        <end position="157"/>
    </location>
</feature>
<dbReference type="EMBL" id="JBHTJG010000001">
    <property type="protein sequence ID" value="MFD0945289.1"/>
    <property type="molecule type" value="Genomic_DNA"/>
</dbReference>
<accession>A0ABW3H1I9</accession>
<evidence type="ECO:0000259" key="1">
    <source>
        <dbReference type="Pfam" id="PF06527"/>
    </source>
</evidence>
<sequence>MVCPPYPRLGARHNMAECVNLLAASDIRPLVVGTEPFPGECLSSLLVRACDANRFSKPMHLLNLIGLKAQASEAVPFTQGAAVPAIAKLLGTSTTEIERRMHSAEQDDLGRSVVHWFGSHVERRHIEATARRFAPKSLEEQGHVPALWTVRLLDYCPTTMELLLSECPQCSRPLGWRACRSLSKCEKCGASLLGAESQVLPPHLHEAARLGAALVSPVEAVRQSASSSLPDPFNTWAPADALLGLLTIGEAQISLESSPGAGGAIGSAACIAAGLEFANDWPDSLTRFVKVSTSKSKTPSARRGLGTLGRLFESAATKTPIQGLVRSAISVALADAIVPAKLFPGAIVDGACRTGMLSALEATKRLGICGKRLRRLEGRSETFLARHNVKGGAALYDEAAISRLADVLELSVRSNDCARQLGIPRFCIEAFISAGLIQVATNADAAIVTDSTLITKASISALRERLQERSAPFDGGETLREAMQRNGNPYDWIAVFEKMLCGQMQLRFADCPGSSVADGLIVQASDVARHRSRRLVGKEINGIDVPCQIAAEIVGTTPQFISAAVRAGFINGALGVQCSTLPLTGVLKFQSCFVLPGELRDRIGGQSLGIGVKLRDAGYEPAAIINRVRVWRRSDIERYLKKRSRRQPN</sequence>
<evidence type="ECO:0000313" key="3">
    <source>
        <dbReference type="Proteomes" id="UP001596977"/>
    </source>
</evidence>
<gene>
    <name evidence="2" type="ORF">ACFQ1E_02940</name>
</gene>
<comment type="caution">
    <text evidence="2">The sequence shown here is derived from an EMBL/GenBank/DDBJ whole genome shotgun (WGS) entry which is preliminary data.</text>
</comment>
<proteinExistence type="predicted"/>
<evidence type="ECO:0000313" key="2">
    <source>
        <dbReference type="EMBL" id="MFD0945289.1"/>
    </source>
</evidence>
<protein>
    <submittedName>
        <fullName evidence="2">TniQ family protein</fullName>
    </submittedName>
</protein>
<name>A0ABW3H1I9_9SPHN</name>
<reference evidence="3" key="1">
    <citation type="journal article" date="2019" name="Int. J. Syst. Evol. Microbiol.">
        <title>The Global Catalogue of Microorganisms (GCM) 10K type strain sequencing project: providing services to taxonomists for standard genome sequencing and annotation.</title>
        <authorList>
            <consortium name="The Broad Institute Genomics Platform"/>
            <consortium name="The Broad Institute Genome Sequencing Center for Infectious Disease"/>
            <person name="Wu L."/>
            <person name="Ma J."/>
        </authorList>
    </citation>
    <scope>NUCLEOTIDE SEQUENCE [LARGE SCALE GENOMIC DNA]</scope>
    <source>
        <strain evidence="3">CCUG 62982</strain>
    </source>
</reference>
<dbReference type="InterPro" id="IPR009492">
    <property type="entry name" value="TniQ"/>
</dbReference>
<keyword evidence="3" id="KW-1185">Reference proteome</keyword>
<dbReference type="Pfam" id="PF06527">
    <property type="entry name" value="TniQ"/>
    <property type="match status" value="1"/>
</dbReference>
<dbReference type="Proteomes" id="UP001596977">
    <property type="component" value="Unassembled WGS sequence"/>
</dbReference>